<dbReference type="InterPro" id="IPR007110">
    <property type="entry name" value="Ig-like_dom"/>
</dbReference>
<dbReference type="CDD" id="cd00096">
    <property type="entry name" value="Ig"/>
    <property type="match status" value="3"/>
</dbReference>
<feature type="domain" description="Ig-like" evidence="5">
    <location>
        <begin position="126"/>
        <end position="211"/>
    </location>
</feature>
<dbReference type="FunFam" id="2.60.40.10:FF:000032">
    <property type="entry name" value="palladin isoform X1"/>
    <property type="match status" value="4"/>
</dbReference>
<feature type="domain" description="Ig-like" evidence="5">
    <location>
        <begin position="993"/>
        <end position="1080"/>
    </location>
</feature>
<keyword evidence="3" id="KW-1015">Disulfide bond</keyword>
<evidence type="ECO:0000259" key="5">
    <source>
        <dbReference type="PROSITE" id="PS50835"/>
    </source>
</evidence>
<dbReference type="Proteomes" id="UP000887540">
    <property type="component" value="Unplaced"/>
</dbReference>
<feature type="domain" description="Ig-like" evidence="5">
    <location>
        <begin position="390"/>
        <end position="476"/>
    </location>
</feature>
<keyword evidence="2" id="KW-0677">Repeat</keyword>
<feature type="domain" description="Ig-like" evidence="5">
    <location>
        <begin position="1265"/>
        <end position="1352"/>
    </location>
</feature>
<feature type="domain" description="Ig-like" evidence="5">
    <location>
        <begin position="481"/>
        <end position="566"/>
    </location>
</feature>
<dbReference type="GO" id="GO:0007156">
    <property type="term" value="P:homophilic cell adhesion via plasma membrane adhesion molecules"/>
    <property type="evidence" value="ECO:0007669"/>
    <property type="project" value="TreeGrafter"/>
</dbReference>
<feature type="domain" description="Ig-like" evidence="5">
    <location>
        <begin position="299"/>
        <end position="385"/>
    </location>
</feature>
<keyword evidence="1" id="KW-0732">Signal</keyword>
<keyword evidence="4" id="KW-0393">Immunoglobulin domain</keyword>
<evidence type="ECO:0000256" key="1">
    <source>
        <dbReference type="ARBA" id="ARBA00022729"/>
    </source>
</evidence>
<feature type="domain" description="Ig-like" evidence="5">
    <location>
        <begin position="851"/>
        <end position="890"/>
    </location>
</feature>
<dbReference type="SMART" id="SM00406">
    <property type="entry name" value="IGv"/>
    <property type="match status" value="3"/>
</dbReference>
<dbReference type="WBParaSite" id="ACRNAN_Path_1588.g6163.t1">
    <property type="protein sequence ID" value="ACRNAN_Path_1588.g6163.t1"/>
    <property type="gene ID" value="ACRNAN_Path_1588.g6163"/>
</dbReference>
<dbReference type="SMART" id="SM00409">
    <property type="entry name" value="IG"/>
    <property type="match status" value="16"/>
</dbReference>
<dbReference type="SUPFAM" id="SSF48726">
    <property type="entry name" value="Immunoglobulin"/>
    <property type="match status" value="17"/>
</dbReference>
<evidence type="ECO:0000256" key="4">
    <source>
        <dbReference type="ARBA" id="ARBA00023319"/>
    </source>
</evidence>
<feature type="domain" description="Ig-like" evidence="5">
    <location>
        <begin position="755"/>
        <end position="846"/>
    </location>
</feature>
<dbReference type="InterPro" id="IPR036179">
    <property type="entry name" value="Ig-like_dom_sf"/>
</dbReference>
<dbReference type="FunFam" id="2.60.40.10:FF:000503">
    <property type="entry name" value="Hemicentin 1"/>
    <property type="match status" value="4"/>
</dbReference>
<dbReference type="Pfam" id="PF13927">
    <property type="entry name" value="Ig_3"/>
    <property type="match status" value="3"/>
</dbReference>
<dbReference type="GO" id="GO:0043025">
    <property type="term" value="C:neuronal cell body"/>
    <property type="evidence" value="ECO:0007669"/>
    <property type="project" value="TreeGrafter"/>
</dbReference>
<evidence type="ECO:0000313" key="6">
    <source>
        <dbReference type="Proteomes" id="UP000887540"/>
    </source>
</evidence>
<dbReference type="InterPro" id="IPR003598">
    <property type="entry name" value="Ig_sub2"/>
</dbReference>
<feature type="domain" description="Ig-like" evidence="5">
    <location>
        <begin position="1174"/>
        <end position="1258"/>
    </location>
</feature>
<dbReference type="PANTHER" id="PTHR45080">
    <property type="entry name" value="CONTACTIN 5"/>
    <property type="match status" value="1"/>
</dbReference>
<protein>
    <submittedName>
        <fullName evidence="7">Ig-like domain-containing protein</fullName>
    </submittedName>
</protein>
<dbReference type="GO" id="GO:0008046">
    <property type="term" value="F:axon guidance receptor activity"/>
    <property type="evidence" value="ECO:0007669"/>
    <property type="project" value="TreeGrafter"/>
</dbReference>
<dbReference type="InterPro" id="IPR013098">
    <property type="entry name" value="Ig_I-set"/>
</dbReference>
<dbReference type="GO" id="GO:0005886">
    <property type="term" value="C:plasma membrane"/>
    <property type="evidence" value="ECO:0007669"/>
    <property type="project" value="TreeGrafter"/>
</dbReference>
<dbReference type="Pfam" id="PF07679">
    <property type="entry name" value="I-set"/>
    <property type="match status" value="13"/>
</dbReference>
<dbReference type="FunFam" id="2.60.40.10:FF:000186">
    <property type="entry name" value="Hemicentin 1"/>
    <property type="match status" value="1"/>
</dbReference>
<keyword evidence="6" id="KW-1185">Reference proteome</keyword>
<dbReference type="GO" id="GO:0050808">
    <property type="term" value="P:synapse organization"/>
    <property type="evidence" value="ECO:0007669"/>
    <property type="project" value="TreeGrafter"/>
</dbReference>
<proteinExistence type="predicted"/>
<dbReference type="InterPro" id="IPR003599">
    <property type="entry name" value="Ig_sub"/>
</dbReference>
<feature type="domain" description="Ig-like" evidence="5">
    <location>
        <begin position="216"/>
        <end position="294"/>
    </location>
</feature>
<dbReference type="InterPro" id="IPR013783">
    <property type="entry name" value="Ig-like_fold"/>
</dbReference>
<dbReference type="Gene3D" id="2.60.40.10">
    <property type="entry name" value="Immunoglobulins"/>
    <property type="match status" value="17"/>
</dbReference>
<feature type="domain" description="Ig-like" evidence="5">
    <location>
        <begin position="573"/>
        <end position="651"/>
    </location>
</feature>
<feature type="domain" description="Ig-like" evidence="5">
    <location>
        <begin position="1081"/>
        <end position="1169"/>
    </location>
</feature>
<feature type="domain" description="Ig-like" evidence="5">
    <location>
        <begin position="1357"/>
        <end position="1443"/>
    </location>
</feature>
<evidence type="ECO:0000256" key="2">
    <source>
        <dbReference type="ARBA" id="ARBA00022737"/>
    </source>
</evidence>
<feature type="domain" description="Ig-like" evidence="5">
    <location>
        <begin position="656"/>
        <end position="746"/>
    </location>
</feature>
<feature type="domain" description="Ig-like" evidence="5">
    <location>
        <begin position="1522"/>
        <end position="1600"/>
    </location>
</feature>
<feature type="domain" description="Ig-like" evidence="5">
    <location>
        <begin position="896"/>
        <end position="990"/>
    </location>
</feature>
<dbReference type="InterPro" id="IPR050958">
    <property type="entry name" value="Cell_Adh-Cytoskel_Orgn"/>
</dbReference>
<evidence type="ECO:0000313" key="7">
    <source>
        <dbReference type="WBParaSite" id="ACRNAN_Path_1588.g6163.t1"/>
    </source>
</evidence>
<evidence type="ECO:0000256" key="3">
    <source>
        <dbReference type="ARBA" id="ARBA00023157"/>
    </source>
</evidence>
<feature type="domain" description="Ig-like" evidence="5">
    <location>
        <begin position="34"/>
        <end position="123"/>
    </location>
</feature>
<organism evidence="6 7">
    <name type="scientific">Acrobeloides nanus</name>
    <dbReference type="NCBI Taxonomy" id="290746"/>
    <lineage>
        <taxon>Eukaryota</taxon>
        <taxon>Metazoa</taxon>
        <taxon>Ecdysozoa</taxon>
        <taxon>Nematoda</taxon>
        <taxon>Chromadorea</taxon>
        <taxon>Rhabditida</taxon>
        <taxon>Tylenchina</taxon>
        <taxon>Cephalobomorpha</taxon>
        <taxon>Cephaloboidea</taxon>
        <taxon>Cephalobidae</taxon>
        <taxon>Acrobeloides</taxon>
    </lineage>
</organism>
<reference evidence="7" key="1">
    <citation type="submission" date="2022-11" db="UniProtKB">
        <authorList>
            <consortium name="WormBaseParasite"/>
        </authorList>
    </citation>
    <scope>IDENTIFICATION</scope>
</reference>
<dbReference type="InterPro" id="IPR013106">
    <property type="entry name" value="Ig_V-set"/>
</dbReference>
<dbReference type="SMART" id="SM00408">
    <property type="entry name" value="IGc2"/>
    <property type="match status" value="16"/>
</dbReference>
<dbReference type="PROSITE" id="PS50835">
    <property type="entry name" value="IG_LIKE"/>
    <property type="match status" value="17"/>
</dbReference>
<accession>A0A914C3A3</accession>
<name>A0A914C3A3_9BILA</name>
<dbReference type="PANTHER" id="PTHR45080:SF8">
    <property type="entry name" value="IG-LIKE DOMAIN-CONTAINING PROTEIN"/>
    <property type="match status" value="1"/>
</dbReference>
<dbReference type="GO" id="GO:0030424">
    <property type="term" value="C:axon"/>
    <property type="evidence" value="ECO:0007669"/>
    <property type="project" value="TreeGrafter"/>
</dbReference>
<sequence length="1652" mass="181460">MHAHPSDTATYSCVAENAAGSDEAVFEVLVLVPPSINGPSFKTIDSVLNQEISIQCQTSGIPPPQIEWLFDGKRLYPTDSIQILENGATLKINAIQSSQEGRYTCLATNKVGKTEVDTFVQVTEPPSIKQGPTELKVIEGQGQTIPCEVSGAPPPKVEWKKNGEPVDVMLSHSSANNHYIHIRDAKTTDSGRYTCIATNRAGETRQNIQLNVLVPPTILEGERVLKVTEVAELALDCYARGVPPPKITWRKEGKPLNIEENRLILTNVSANDAGRFTCEARNEAGSAFVDFAVDVLIKPKMKVYAKDVRVVEGERARLECKAEGNPIPTIRWMRGGRPITDMENYILSPRGENLLILKSKRTDAGDYSCIVKNSAGETEAPFTVTVLTAPHIDEPIDQNPRIVHNTEVVLRCPVLGNPTPVVTWKREGEPISDPRFITEEGFTDLIIKEAKTTDAGRYTCHAENEVNILDTDYQLEIIAPPKFGAEGQKIYEVLQGEPVTMTCPVEASPVPEFDWYRGGDPIHLTNNLEISSDGQKITVKNASLLDGGKYTCKATNVAGSTEIDLSLRVLIPPKIDESNMIHNPLAILGRTIYIECPVTGIPQPSVIWTRDGVPVNIRPEKYIVDQLSDQGKYACVVENKGGRAQEEFNIEVLSPPQMETNEIQKVTKREGEPVTLICPIKSLVSDPSAGLHIGWVKDSRPIDTTEITNYQISSEGRRLYITTTTLKDAGRYDCVATNRAGQTSLSFNVEILSKPKIDKSRNDPNPHVVQGRPFTLWCPASGHPFPTVKWFKNGVLVDPSKHRDQWRLLDKGQGLEIMSAKTSDKGVWTCIAENDAGTTEEEINLDVWVEPHVIVRAQDEAIKPLGSSVTLLCNATGNPPPVLSWSKAGQVIISSPDVPPLISRDGVELNPRLPTGRTLTLFCDAAGKPPPLIKWFVNNTELESAENVLIADNGQFIQISNVSLSDKGFYKCEVNNVAGTDEILYKVDVDQAPLIRNGGTEQVIEGRVAVMECQASGEPQPLVTWQRNGIRVETGLRYIVEENMLKVIDARSSDSGIYVCVATNEAGIDQQAFTLEVLVSPKITSTSPNESVVPVGAPFSLKCGARGYPFPEITWTVNDEPIETALTQEYSVAEDGTLFVKEALKKGTMKFRCAVHNDAGLDEKEYIIKAISPPTLTKEGLKTLNSTEGEPALLYCEIEGQDPDIVWQKNGNAIGSDTNFEVSRDGLQLKITSTGLHDEGLYSCTAMNSAGNATQQIQLWVGVPPKISEKSRRIVVKKGELAELWCEAVGIPPPQITWLKDNQPLTHTAVDDFTDKMKTTAVFQDVSPEQAGVYTCKAMNWAGTVYKDVDLVVLTPPEIYPERQNFTANPRETIILPCNASGIPEPVVSWVKVPDVDIIGKESKYQILGTSLAIKNISADDDGFYHCIAKSDAGQAIGVRRVSVMLPLKDYKRIWVECDEAGNPIKSTYVPARGDMPESEENYVHWDDETQENVPTNGTDGIFIFCLPGPRGRRKVPLAKVPHFIESPKSQKVILSKELKLSCSAVGPPVPLVYWMKDGIALEEFRANSSSFLKIVINSQSDTGNYTCIAKNTVGENRVTAEIGILEETPFQQHKDSVAVHMPMPIVVQNLDSVVKAGFIVMKLKQLQLVAG</sequence>